<evidence type="ECO:0000313" key="2">
    <source>
        <dbReference type="Proteomes" id="UP000770661"/>
    </source>
</evidence>
<keyword evidence="2" id="KW-1185">Reference proteome</keyword>
<comment type="caution">
    <text evidence="1">The sequence shown here is derived from an EMBL/GenBank/DDBJ whole genome shotgun (WGS) entry which is preliminary data.</text>
</comment>
<reference evidence="1" key="1">
    <citation type="submission" date="2020-07" db="EMBL/GenBank/DDBJ databases">
        <title>The High-quality genome of the commercially important snow crab, Chionoecetes opilio.</title>
        <authorList>
            <person name="Jeong J.-H."/>
            <person name="Ryu S."/>
        </authorList>
    </citation>
    <scope>NUCLEOTIDE SEQUENCE</scope>
    <source>
        <strain evidence="1">MADBK_172401_WGS</strain>
        <tissue evidence="1">Digestive gland</tissue>
    </source>
</reference>
<organism evidence="1 2">
    <name type="scientific">Chionoecetes opilio</name>
    <name type="common">Atlantic snow crab</name>
    <name type="synonym">Cancer opilio</name>
    <dbReference type="NCBI Taxonomy" id="41210"/>
    <lineage>
        <taxon>Eukaryota</taxon>
        <taxon>Metazoa</taxon>
        <taxon>Ecdysozoa</taxon>
        <taxon>Arthropoda</taxon>
        <taxon>Crustacea</taxon>
        <taxon>Multicrustacea</taxon>
        <taxon>Malacostraca</taxon>
        <taxon>Eumalacostraca</taxon>
        <taxon>Eucarida</taxon>
        <taxon>Decapoda</taxon>
        <taxon>Pleocyemata</taxon>
        <taxon>Brachyura</taxon>
        <taxon>Eubrachyura</taxon>
        <taxon>Majoidea</taxon>
        <taxon>Majidae</taxon>
        <taxon>Chionoecetes</taxon>
    </lineage>
</organism>
<accession>A0A8J4XXA2</accession>
<dbReference type="EMBL" id="JACEEZ010019846">
    <property type="protein sequence ID" value="KAG0715266.1"/>
    <property type="molecule type" value="Genomic_DNA"/>
</dbReference>
<gene>
    <name evidence="1" type="ORF">GWK47_012329</name>
</gene>
<name>A0A8J4XXA2_CHIOP</name>
<dbReference type="Proteomes" id="UP000770661">
    <property type="component" value="Unassembled WGS sequence"/>
</dbReference>
<evidence type="ECO:0000313" key="1">
    <source>
        <dbReference type="EMBL" id="KAG0715266.1"/>
    </source>
</evidence>
<dbReference type="AlphaFoldDB" id="A0A8J4XXA2"/>
<protein>
    <submittedName>
        <fullName evidence="1">Uncharacterized protein</fullName>
    </submittedName>
</protein>
<sequence length="145" mass="16380">MNAQYGVPSQISFCIHSNVTLHAGREHGVDLVAALSRTISGDQASSDFMKVNISWSLNTERSAAVFECTGVREIQSEMNSSIQRRWYRETNLCKKLCHQTLKGRAIPPLMATCLQFFVIVQQDEIATKCPSKHKRRRPPEALRMS</sequence>
<proteinExistence type="predicted"/>